<evidence type="ECO:0000313" key="3">
    <source>
        <dbReference type="Proteomes" id="UP000431264"/>
    </source>
</evidence>
<dbReference type="OrthoDB" id="1351434at2"/>
<evidence type="ECO:0000256" key="1">
    <source>
        <dbReference type="SAM" id="Phobius"/>
    </source>
</evidence>
<dbReference type="AlphaFoldDB" id="A0A6I4IM70"/>
<dbReference type="RefSeq" id="WP_140998121.1">
    <property type="nucleotide sequence ID" value="NZ_VDCZ01000008.1"/>
</dbReference>
<comment type="caution">
    <text evidence="2">The sequence shown here is derived from an EMBL/GenBank/DDBJ whole genome shotgun (WGS) entry which is preliminary data.</text>
</comment>
<dbReference type="PROSITE" id="PS51257">
    <property type="entry name" value="PROKAR_LIPOPROTEIN"/>
    <property type="match status" value="1"/>
</dbReference>
<feature type="transmembrane region" description="Helical" evidence="1">
    <location>
        <begin position="156"/>
        <end position="175"/>
    </location>
</feature>
<reference evidence="3" key="1">
    <citation type="submission" date="2019-05" db="EMBL/GenBank/DDBJ databases">
        <title>Flavobacterium profundi sp. nov., isolated from a deep-sea seamount.</title>
        <authorList>
            <person name="Zhang D.-C."/>
        </authorList>
    </citation>
    <scope>NUCLEOTIDE SEQUENCE [LARGE SCALE GENOMIC DNA]</scope>
    <source>
        <strain evidence="3">TP390</strain>
    </source>
</reference>
<keyword evidence="1" id="KW-0812">Transmembrane</keyword>
<keyword evidence="1" id="KW-0472">Membrane</keyword>
<dbReference type="Proteomes" id="UP000431264">
    <property type="component" value="Unassembled WGS sequence"/>
</dbReference>
<keyword evidence="1" id="KW-1133">Transmembrane helix</keyword>
<dbReference type="EMBL" id="WQLW01000008">
    <property type="protein sequence ID" value="MVO09742.1"/>
    <property type="molecule type" value="Genomic_DNA"/>
</dbReference>
<protein>
    <recommendedName>
        <fullName evidence="4">Lipoprotein</fullName>
    </recommendedName>
</protein>
<organism evidence="2 3">
    <name type="scientific">Flavobacterium profundi</name>
    <dbReference type="NCBI Taxonomy" id="1774945"/>
    <lineage>
        <taxon>Bacteria</taxon>
        <taxon>Pseudomonadati</taxon>
        <taxon>Bacteroidota</taxon>
        <taxon>Flavobacteriia</taxon>
        <taxon>Flavobacteriales</taxon>
        <taxon>Flavobacteriaceae</taxon>
        <taxon>Flavobacterium</taxon>
    </lineage>
</organism>
<evidence type="ECO:0008006" key="4">
    <source>
        <dbReference type="Google" id="ProtNLM"/>
    </source>
</evidence>
<name>A0A6I4IM70_9FLAO</name>
<keyword evidence="3" id="KW-1185">Reference proteome</keyword>
<accession>A0A6I4IM70</accession>
<proteinExistence type="predicted"/>
<gene>
    <name evidence="2" type="ORF">GOQ30_11290</name>
</gene>
<evidence type="ECO:0000313" key="2">
    <source>
        <dbReference type="EMBL" id="MVO09742.1"/>
    </source>
</evidence>
<sequence length="181" mass="21028">MKKALAFWFIFLAMILTLSCITSCRSKKVTETKTIEKKSDSLVHNTSVKKVVEISKKIKDSSSSYMPDLKTGQGKDCDSLCNEKYRNALKSINFYKKSGENSYKMFYDEKTQFLYTIANMQETINTQTDSISKLQKKQQSIKIVEREVQVNVYPKWLLGFAFLGLLFIIFLLYRFSLIFKP</sequence>